<dbReference type="Pfam" id="PF05707">
    <property type="entry name" value="Zot"/>
    <property type="match status" value="1"/>
</dbReference>
<reference evidence="4" key="1">
    <citation type="submission" date="2017-09" db="EMBL/GenBank/DDBJ databases">
        <authorList>
            <person name="Varghese N."/>
            <person name="Submissions S."/>
        </authorList>
    </citation>
    <scope>NUCLEOTIDE SEQUENCE [LARGE SCALE GENOMIC DNA]</scope>
    <source>
        <strain evidence="4">DSM 2913</strain>
    </source>
</reference>
<dbReference type="AlphaFoldDB" id="A0A285P4T6"/>
<dbReference type="OrthoDB" id="102453at2"/>
<dbReference type="InterPro" id="IPR027417">
    <property type="entry name" value="P-loop_NTPase"/>
</dbReference>
<accession>A0A285P4T6</accession>
<sequence>MAIVFITGTPGAGKTYYAVKKLLDDLKKPSVLVVSNIDGLERDKLSFYFGKEVDNFMYLDEFLALCYSFAGMHYDGNYRVGFLTILNVDFWKRYIIPTLYKERDFRKVVFYLDEFQSIIDEDTDLTQVQKFFFDYHRHLGVDIYIITQSIQRMNKAIRNLSEIELRLVNLRIFGLSSVVVLKTIIGGVVRLFKK</sequence>
<keyword evidence="1" id="KW-1133">Transmembrane helix</keyword>
<gene>
    <name evidence="3" type="ORF">SAMN06265353_1690</name>
</gene>
<dbReference type="Proteomes" id="UP000218627">
    <property type="component" value="Unassembled WGS sequence"/>
</dbReference>
<dbReference type="Gene3D" id="3.40.50.300">
    <property type="entry name" value="P-loop containing nucleotide triphosphate hydrolases"/>
    <property type="match status" value="1"/>
</dbReference>
<organism evidence="3 4">
    <name type="scientific">Hydrogenobacter hydrogenophilus</name>
    <dbReference type="NCBI Taxonomy" id="35835"/>
    <lineage>
        <taxon>Bacteria</taxon>
        <taxon>Pseudomonadati</taxon>
        <taxon>Aquificota</taxon>
        <taxon>Aquificia</taxon>
        <taxon>Aquificales</taxon>
        <taxon>Aquificaceae</taxon>
        <taxon>Hydrogenobacter</taxon>
    </lineage>
</organism>
<evidence type="ECO:0000259" key="2">
    <source>
        <dbReference type="Pfam" id="PF05707"/>
    </source>
</evidence>
<proteinExistence type="predicted"/>
<evidence type="ECO:0000256" key="1">
    <source>
        <dbReference type="SAM" id="Phobius"/>
    </source>
</evidence>
<keyword evidence="1" id="KW-0812">Transmembrane</keyword>
<feature type="domain" description="Zona occludens toxin N-terminal" evidence="2">
    <location>
        <begin position="2"/>
        <end position="179"/>
    </location>
</feature>
<keyword evidence="4" id="KW-1185">Reference proteome</keyword>
<evidence type="ECO:0000313" key="4">
    <source>
        <dbReference type="Proteomes" id="UP000218627"/>
    </source>
</evidence>
<feature type="transmembrane region" description="Helical" evidence="1">
    <location>
        <begin position="172"/>
        <end position="192"/>
    </location>
</feature>
<dbReference type="SUPFAM" id="SSF52540">
    <property type="entry name" value="P-loop containing nucleoside triphosphate hydrolases"/>
    <property type="match status" value="1"/>
</dbReference>
<keyword evidence="1" id="KW-0472">Membrane</keyword>
<name>A0A285P4T6_9AQUI</name>
<dbReference type="EMBL" id="OBEN01000015">
    <property type="protein sequence ID" value="SNZ16730.1"/>
    <property type="molecule type" value="Genomic_DNA"/>
</dbReference>
<dbReference type="InterPro" id="IPR008900">
    <property type="entry name" value="Zot_N"/>
</dbReference>
<dbReference type="RefSeq" id="WP_096603429.1">
    <property type="nucleotide sequence ID" value="NZ_OBEN01000015.1"/>
</dbReference>
<evidence type="ECO:0000313" key="3">
    <source>
        <dbReference type="EMBL" id="SNZ16730.1"/>
    </source>
</evidence>
<protein>
    <submittedName>
        <fullName evidence="3">Zonular occludens toxin (Zot)</fullName>
    </submittedName>
</protein>